<reference evidence="5 6" key="1">
    <citation type="submission" date="2017-12" db="EMBL/GenBank/DDBJ databases">
        <title>Comparative genomics of Botrytis spp.</title>
        <authorList>
            <person name="Valero-Jimenez C.A."/>
            <person name="Tapia P."/>
            <person name="Veloso J."/>
            <person name="Silva-Moreno E."/>
            <person name="Staats M."/>
            <person name="Valdes J.H."/>
            <person name="Van Kan J.A.L."/>
        </authorList>
    </citation>
    <scope>NUCLEOTIDE SEQUENCE [LARGE SCALE GENOMIC DNA]</scope>
    <source>
        <strain evidence="5 6">MUCL435</strain>
    </source>
</reference>
<keyword evidence="2" id="KW-0560">Oxidoreductase</keyword>
<evidence type="ECO:0008006" key="7">
    <source>
        <dbReference type="Google" id="ProtNLM"/>
    </source>
</evidence>
<sequence>MLHRITRIFTGYEAVDTNHYRRNSHRVWIQVIPVAIASALFMVLGTLTGRSLSRPDNTYGLLLPYGSLPEIWHHNLTFSMKPTPESEDAWSSLIPGIVTIADAPLGRGFVHHPEVAPYMNSIAVFHQLHCLHGIRLSYYNMLHKLEVADGGPSDPYLEAQGVRVNIGHLQHCFDYLRRALMCAADTNLEVINPETDATTGWGSQRVCRDYDSVMKWAESWANSTAAGIN</sequence>
<feature type="transmembrane region" description="Helical" evidence="4">
    <location>
        <begin position="27"/>
        <end position="47"/>
    </location>
</feature>
<proteinExistence type="inferred from homology"/>
<keyword evidence="4" id="KW-0472">Membrane</keyword>
<dbReference type="PANTHER" id="PTHR33365:SF11">
    <property type="entry name" value="TAT PATHWAY SIGNAL SEQUENCE"/>
    <property type="match status" value="1"/>
</dbReference>
<gene>
    <name evidence="5" type="ORF">BGAL_0138g00040</name>
</gene>
<protein>
    <recommendedName>
        <fullName evidence="7">Tat pathway signal sequence</fullName>
    </recommendedName>
</protein>
<evidence type="ECO:0000256" key="3">
    <source>
        <dbReference type="ARBA" id="ARBA00035112"/>
    </source>
</evidence>
<dbReference type="Proteomes" id="UP000308671">
    <property type="component" value="Unassembled WGS sequence"/>
</dbReference>
<dbReference type="InterPro" id="IPR021765">
    <property type="entry name" value="UstYa-like"/>
</dbReference>
<evidence type="ECO:0000313" key="6">
    <source>
        <dbReference type="Proteomes" id="UP000308671"/>
    </source>
</evidence>
<comment type="pathway">
    <text evidence="1">Mycotoxin biosynthesis.</text>
</comment>
<evidence type="ECO:0000256" key="4">
    <source>
        <dbReference type="SAM" id="Phobius"/>
    </source>
</evidence>
<keyword evidence="6" id="KW-1185">Reference proteome</keyword>
<dbReference type="PANTHER" id="PTHR33365">
    <property type="entry name" value="YALI0B05434P"/>
    <property type="match status" value="1"/>
</dbReference>
<comment type="similarity">
    <text evidence="3">Belongs to the ustYa family.</text>
</comment>
<dbReference type="OrthoDB" id="3687641at2759"/>
<dbReference type="GO" id="GO:0043386">
    <property type="term" value="P:mycotoxin biosynthetic process"/>
    <property type="evidence" value="ECO:0007669"/>
    <property type="project" value="InterPro"/>
</dbReference>
<dbReference type="Pfam" id="PF11807">
    <property type="entry name" value="UstYa"/>
    <property type="match status" value="1"/>
</dbReference>
<comment type="caution">
    <text evidence="5">The sequence shown here is derived from an EMBL/GenBank/DDBJ whole genome shotgun (WGS) entry which is preliminary data.</text>
</comment>
<dbReference type="EMBL" id="PQXL01000138">
    <property type="protein sequence ID" value="THV50726.1"/>
    <property type="molecule type" value="Genomic_DNA"/>
</dbReference>
<dbReference type="GO" id="GO:0016491">
    <property type="term" value="F:oxidoreductase activity"/>
    <property type="evidence" value="ECO:0007669"/>
    <property type="project" value="UniProtKB-KW"/>
</dbReference>
<evidence type="ECO:0000256" key="2">
    <source>
        <dbReference type="ARBA" id="ARBA00023002"/>
    </source>
</evidence>
<evidence type="ECO:0000313" key="5">
    <source>
        <dbReference type="EMBL" id="THV50726.1"/>
    </source>
</evidence>
<keyword evidence="4" id="KW-1133">Transmembrane helix</keyword>
<name>A0A4V4HUU2_9HELO</name>
<dbReference type="AlphaFoldDB" id="A0A4V4HUU2"/>
<keyword evidence="4" id="KW-0812">Transmembrane</keyword>
<evidence type="ECO:0000256" key="1">
    <source>
        <dbReference type="ARBA" id="ARBA00004685"/>
    </source>
</evidence>
<accession>A0A4V4HUU2</accession>
<organism evidence="5 6">
    <name type="scientific">Botrytis galanthina</name>
    <dbReference type="NCBI Taxonomy" id="278940"/>
    <lineage>
        <taxon>Eukaryota</taxon>
        <taxon>Fungi</taxon>
        <taxon>Dikarya</taxon>
        <taxon>Ascomycota</taxon>
        <taxon>Pezizomycotina</taxon>
        <taxon>Leotiomycetes</taxon>
        <taxon>Helotiales</taxon>
        <taxon>Sclerotiniaceae</taxon>
        <taxon>Botrytis</taxon>
    </lineage>
</organism>